<dbReference type="InterPro" id="IPR014730">
    <property type="entry name" value="ETF_a/b_N"/>
</dbReference>
<dbReference type="Pfam" id="PF00766">
    <property type="entry name" value="ETF_alpha"/>
    <property type="match status" value="1"/>
</dbReference>
<dbReference type="SUPFAM" id="SSF52467">
    <property type="entry name" value="DHS-like NAD/FAD-binding domain"/>
    <property type="match status" value="1"/>
</dbReference>
<dbReference type="GO" id="GO:0009055">
    <property type="term" value="F:electron transfer activity"/>
    <property type="evidence" value="ECO:0007669"/>
    <property type="project" value="InterPro"/>
</dbReference>
<evidence type="ECO:0000256" key="1">
    <source>
        <dbReference type="ARBA" id="ARBA00005817"/>
    </source>
</evidence>
<dbReference type="GO" id="GO:0050660">
    <property type="term" value="F:flavin adenine dinucleotide binding"/>
    <property type="evidence" value="ECO:0007669"/>
    <property type="project" value="InterPro"/>
</dbReference>
<feature type="domain" description="Electron transfer flavoprotein alpha/beta-subunit N-terminal" evidence="2">
    <location>
        <begin position="3"/>
        <end position="177"/>
    </location>
</feature>
<dbReference type="SMART" id="SM00893">
    <property type="entry name" value="ETF"/>
    <property type="match status" value="1"/>
</dbReference>
<dbReference type="InterPro" id="IPR001308">
    <property type="entry name" value="ETF_a/FixB"/>
</dbReference>
<dbReference type="InterPro" id="IPR029035">
    <property type="entry name" value="DHS-like_NAD/FAD-binding_dom"/>
</dbReference>
<dbReference type="RefSeq" id="WP_226393285.1">
    <property type="nucleotide sequence ID" value="NZ_JADCKB010000021.1"/>
</dbReference>
<dbReference type="InterPro" id="IPR014731">
    <property type="entry name" value="ETF_asu_C"/>
</dbReference>
<proteinExistence type="inferred from homology"/>
<dbReference type="Pfam" id="PF01012">
    <property type="entry name" value="ETF"/>
    <property type="match status" value="1"/>
</dbReference>
<protein>
    <recommendedName>
        <fullName evidence="2">Electron transfer flavoprotein alpha/beta-subunit N-terminal domain-containing protein</fullName>
    </recommendedName>
</protein>
<comment type="similarity">
    <text evidence="1">Belongs to the ETF alpha-subunit/FixB family.</text>
</comment>
<sequence length="454" mass="49153">MKILVCVKIIQGEINPFDASALECALTLSEDVTILSMGAEHTKETVSALTRLGAKAILITDKLYAGSDTLATANVLAAAIKKLPFDLILCGRQSIDGSTAQVGVMLSQMIGCSLLTGALSVTAEKDAVTVRTREGQVRSALPALITMEKEYRLRFPSIFSRTQEVILWDNTVLGCSPDHCGLRGSATRVLQTFESERGKRNCQFVSMDNLFPLIEQLKKEMKRTGRVWEEKEQSSQRLPCVWAVGEDVFPYAKAIADQVVRIPKEPVEKILQRAAAEKPEVILWNSDAWGRINASIAAAALQTGLCADCTQLETDGRKLYIYRPALGGRVTAKIECLTRPQMATVRTKSDSADIIVAGGRGAASEIDKLQDFAKKIGAQLAASRGLVDMDQMPYSAQIGLTGKTVSPKIYIAVGISGAVQHVCAIEGAQSIIAVNPDPNAPIFDYADYGIIEKF</sequence>
<comment type="caution">
    <text evidence="3">The sequence shown here is derived from an EMBL/GenBank/DDBJ whole genome shotgun (WGS) entry which is preliminary data.</text>
</comment>
<dbReference type="PANTHER" id="PTHR43153:SF1">
    <property type="entry name" value="ELECTRON TRANSFER FLAVOPROTEIN SUBUNIT ALPHA, MITOCHONDRIAL"/>
    <property type="match status" value="1"/>
</dbReference>
<dbReference type="Gene3D" id="3.40.50.620">
    <property type="entry name" value="HUPs"/>
    <property type="match status" value="1"/>
</dbReference>
<dbReference type="AlphaFoldDB" id="A0A9D5M244"/>
<dbReference type="SUPFAM" id="SSF52402">
    <property type="entry name" value="Adenine nucleotide alpha hydrolases-like"/>
    <property type="match status" value="2"/>
</dbReference>
<reference evidence="3" key="1">
    <citation type="submission" date="2020-10" db="EMBL/GenBank/DDBJ databases">
        <title>ChiBAC.</title>
        <authorList>
            <person name="Zenner C."/>
            <person name="Hitch T.C.A."/>
            <person name="Clavel T."/>
        </authorList>
    </citation>
    <scope>NUCLEOTIDE SEQUENCE</scope>
    <source>
        <strain evidence="3">DSM 107454</strain>
    </source>
</reference>
<organism evidence="3 4">
    <name type="scientific">Ructibacterium gallinarum</name>
    <dbReference type="NCBI Taxonomy" id="2779355"/>
    <lineage>
        <taxon>Bacteria</taxon>
        <taxon>Bacillati</taxon>
        <taxon>Bacillota</taxon>
        <taxon>Clostridia</taxon>
        <taxon>Eubacteriales</taxon>
        <taxon>Oscillospiraceae</taxon>
        <taxon>Ructibacterium</taxon>
    </lineage>
</organism>
<evidence type="ECO:0000313" key="3">
    <source>
        <dbReference type="EMBL" id="MBE5040731.1"/>
    </source>
</evidence>
<keyword evidence="4" id="KW-1185">Reference proteome</keyword>
<dbReference type="GO" id="GO:0033539">
    <property type="term" value="P:fatty acid beta-oxidation using acyl-CoA dehydrogenase"/>
    <property type="evidence" value="ECO:0007669"/>
    <property type="project" value="TreeGrafter"/>
</dbReference>
<gene>
    <name evidence="3" type="ORF">INF28_09700</name>
</gene>
<dbReference type="PANTHER" id="PTHR43153">
    <property type="entry name" value="ELECTRON TRANSFER FLAVOPROTEIN ALPHA"/>
    <property type="match status" value="1"/>
</dbReference>
<dbReference type="EMBL" id="JADCKB010000021">
    <property type="protein sequence ID" value="MBE5040731.1"/>
    <property type="molecule type" value="Genomic_DNA"/>
</dbReference>
<accession>A0A9D5M244</accession>
<dbReference type="InterPro" id="IPR014729">
    <property type="entry name" value="Rossmann-like_a/b/a_fold"/>
</dbReference>
<dbReference type="Proteomes" id="UP000806542">
    <property type="component" value="Unassembled WGS sequence"/>
</dbReference>
<dbReference type="Gene3D" id="3.40.50.1220">
    <property type="entry name" value="TPP-binding domain"/>
    <property type="match status" value="1"/>
</dbReference>
<evidence type="ECO:0000259" key="2">
    <source>
        <dbReference type="SMART" id="SM00893"/>
    </source>
</evidence>
<evidence type="ECO:0000313" key="4">
    <source>
        <dbReference type="Proteomes" id="UP000806542"/>
    </source>
</evidence>
<name>A0A9D5M244_9FIRM</name>